<feature type="compositionally biased region" description="Basic and acidic residues" evidence="1">
    <location>
        <begin position="175"/>
        <end position="185"/>
    </location>
</feature>
<keyword evidence="5" id="KW-1185">Reference proteome</keyword>
<evidence type="ECO:0000256" key="2">
    <source>
        <dbReference type="SAM" id="SignalP"/>
    </source>
</evidence>
<protein>
    <recommendedName>
        <fullName evidence="3">DUF6310 domain-containing protein</fullName>
    </recommendedName>
</protein>
<comment type="caution">
    <text evidence="4">The sequence shown here is derived from an EMBL/GenBank/DDBJ whole genome shotgun (WGS) entry which is preliminary data.</text>
</comment>
<evidence type="ECO:0000259" key="3">
    <source>
        <dbReference type="Pfam" id="PF19829"/>
    </source>
</evidence>
<proteinExistence type="predicted"/>
<feature type="signal peptide" evidence="2">
    <location>
        <begin position="1"/>
        <end position="17"/>
    </location>
</feature>
<dbReference type="EMBL" id="JAAIYO010000002">
    <property type="protein sequence ID" value="MBE4748110.1"/>
    <property type="molecule type" value="Genomic_DNA"/>
</dbReference>
<accession>A0ABR9PJN6</accession>
<evidence type="ECO:0000256" key="1">
    <source>
        <dbReference type="SAM" id="MobiDB-lite"/>
    </source>
</evidence>
<feature type="domain" description="DUF6310" evidence="3">
    <location>
        <begin position="178"/>
        <end position="302"/>
    </location>
</feature>
<gene>
    <name evidence="4" type="ORF">G4177_07940</name>
</gene>
<reference evidence="4 5" key="1">
    <citation type="submission" date="2020-02" db="EMBL/GenBank/DDBJ databases">
        <authorList>
            <person name="Babadi Z.K."/>
            <person name="Risdian C."/>
            <person name="Ebrahimipour G.H."/>
            <person name="Wink J."/>
        </authorList>
    </citation>
    <scope>NUCLEOTIDE SEQUENCE [LARGE SCALE GENOMIC DNA]</scope>
    <source>
        <strain evidence="4 5">ZKHCc1 1396</strain>
    </source>
</reference>
<keyword evidence="2" id="KW-0732">Signal</keyword>
<dbReference type="Pfam" id="PF19829">
    <property type="entry name" value="DUF6310"/>
    <property type="match status" value="1"/>
</dbReference>
<organism evidence="4 5">
    <name type="scientific">Corallococcus soli</name>
    <dbReference type="NCBI Taxonomy" id="2710757"/>
    <lineage>
        <taxon>Bacteria</taxon>
        <taxon>Pseudomonadati</taxon>
        <taxon>Myxococcota</taxon>
        <taxon>Myxococcia</taxon>
        <taxon>Myxococcales</taxon>
        <taxon>Cystobacterineae</taxon>
        <taxon>Myxococcaceae</taxon>
        <taxon>Corallococcus</taxon>
    </lineage>
</organism>
<evidence type="ECO:0000313" key="4">
    <source>
        <dbReference type="EMBL" id="MBE4748110.1"/>
    </source>
</evidence>
<feature type="region of interest" description="Disordered" evidence="1">
    <location>
        <begin position="141"/>
        <end position="189"/>
    </location>
</feature>
<evidence type="ECO:0000313" key="5">
    <source>
        <dbReference type="Proteomes" id="UP001516472"/>
    </source>
</evidence>
<feature type="compositionally biased region" description="Basic and acidic residues" evidence="1">
    <location>
        <begin position="148"/>
        <end position="159"/>
    </location>
</feature>
<sequence>MYARACIALLLILSACATSGPSPGEAVARSPRNANLQRAAALPWTDEGRCVVQEASHPWPEVVEQCFHALDQERLRFRDPTGRCAVASAGAAAMGIGFCVLAAPEIIVGAVIVVGVVVVGIAIKEALDAYELKRADPEDAVPVLETKPAPRESVAERRPKPQPAGQDWLPPMPPDARERERRPECKPIPVPHLGGDVLHNMCADRVPRNGFPGSDVLVNGKRFDALQLHARVLWEVKTDNFDTYTADLQRIVLEKQVRELQRERALALACGFEFRVGVRSAAHKFALGLLDETLEVVVMDWC</sequence>
<dbReference type="Proteomes" id="UP001516472">
    <property type="component" value="Unassembled WGS sequence"/>
</dbReference>
<dbReference type="RefSeq" id="WP_193347551.1">
    <property type="nucleotide sequence ID" value="NZ_JAAIYO010000002.1"/>
</dbReference>
<feature type="chain" id="PRO_5045990595" description="DUF6310 domain-containing protein" evidence="2">
    <location>
        <begin position="18"/>
        <end position="302"/>
    </location>
</feature>
<dbReference type="InterPro" id="IPR046277">
    <property type="entry name" value="DUF6310"/>
</dbReference>
<name>A0ABR9PJN6_9BACT</name>
<dbReference type="PROSITE" id="PS51257">
    <property type="entry name" value="PROKAR_LIPOPROTEIN"/>
    <property type="match status" value="1"/>
</dbReference>